<organism evidence="1 2">
    <name type="scientific">Gossypium arboreum</name>
    <name type="common">Tree cotton</name>
    <name type="synonym">Gossypium nanking</name>
    <dbReference type="NCBI Taxonomy" id="29729"/>
    <lineage>
        <taxon>Eukaryota</taxon>
        <taxon>Viridiplantae</taxon>
        <taxon>Streptophyta</taxon>
        <taxon>Embryophyta</taxon>
        <taxon>Tracheophyta</taxon>
        <taxon>Spermatophyta</taxon>
        <taxon>Magnoliopsida</taxon>
        <taxon>eudicotyledons</taxon>
        <taxon>Gunneridae</taxon>
        <taxon>Pentapetalae</taxon>
        <taxon>rosids</taxon>
        <taxon>malvids</taxon>
        <taxon>Malvales</taxon>
        <taxon>Malvaceae</taxon>
        <taxon>Malvoideae</taxon>
        <taxon>Gossypium</taxon>
    </lineage>
</organism>
<dbReference type="EMBL" id="JARKNE010000012">
    <property type="protein sequence ID" value="KAK5776002.1"/>
    <property type="molecule type" value="Genomic_DNA"/>
</dbReference>
<evidence type="ECO:0000313" key="2">
    <source>
        <dbReference type="Proteomes" id="UP001358586"/>
    </source>
</evidence>
<keyword evidence="2" id="KW-1185">Reference proteome</keyword>
<gene>
    <name evidence="1" type="ORF">PVK06_043960</name>
</gene>
<accession>A0ABR0MQ98</accession>
<protein>
    <submittedName>
        <fullName evidence="1">Uncharacterized protein</fullName>
    </submittedName>
</protein>
<dbReference type="PANTHER" id="PTHR48200:SF1">
    <property type="entry name" value="AMINOTRANSFERASE-LIKE PLANT MOBILE DOMAIN-CONTAINING PROTEIN"/>
    <property type="match status" value="1"/>
</dbReference>
<proteinExistence type="predicted"/>
<evidence type="ECO:0000313" key="1">
    <source>
        <dbReference type="EMBL" id="KAK5776002.1"/>
    </source>
</evidence>
<comment type="caution">
    <text evidence="1">The sequence shown here is derived from an EMBL/GenBank/DDBJ whole genome shotgun (WGS) entry which is preliminary data.</text>
</comment>
<name>A0ABR0MQ98_GOSAR</name>
<dbReference type="PANTHER" id="PTHR48200">
    <property type="entry name" value="PROTEIN, PUTATIVE-RELATED"/>
    <property type="match status" value="1"/>
</dbReference>
<reference evidence="1 2" key="1">
    <citation type="submission" date="2023-03" db="EMBL/GenBank/DDBJ databases">
        <title>WGS of Gossypium arboreum.</title>
        <authorList>
            <person name="Yu D."/>
        </authorList>
    </citation>
    <scope>NUCLEOTIDE SEQUENCE [LARGE SCALE GENOMIC DNA]</scope>
    <source>
        <tissue evidence="1">Leaf</tissue>
    </source>
</reference>
<dbReference type="Proteomes" id="UP001358586">
    <property type="component" value="Chromosome 12"/>
</dbReference>
<sequence>MWSEKMQIEKGDSLAKGYTLELWDFTRINMTQNEFKELRDIWARWNDETKQLFYQNYGGLPYLLCIKVDNCSTFGKVDLVPTVEEYTALLRCPKVQVDKVYSKATNAPAFVKKLMSIIGMSEQWITAQI</sequence>